<feature type="region of interest" description="Disordered" evidence="1">
    <location>
        <begin position="1"/>
        <end position="23"/>
    </location>
</feature>
<evidence type="ECO:0000256" key="1">
    <source>
        <dbReference type="SAM" id="MobiDB-lite"/>
    </source>
</evidence>
<reference evidence="3" key="2">
    <citation type="submission" date="2017-11" db="EMBL/GenBank/DDBJ databases">
        <authorList>
            <person name="Das S.K."/>
        </authorList>
    </citation>
    <scope>NUCLEOTIDE SEQUENCE</scope>
    <source>
        <strain evidence="3">S4-41</strain>
    </source>
</reference>
<organism evidence="3 4">
    <name type="scientific">Salinicola acroporae</name>
    <dbReference type="NCBI Taxonomy" id="1541440"/>
    <lineage>
        <taxon>Bacteria</taxon>
        <taxon>Pseudomonadati</taxon>
        <taxon>Pseudomonadota</taxon>
        <taxon>Gammaproteobacteria</taxon>
        <taxon>Oceanospirillales</taxon>
        <taxon>Halomonadaceae</taxon>
        <taxon>Salinicola</taxon>
    </lineage>
</organism>
<dbReference type="Proteomes" id="UP001162135">
    <property type="component" value="Unassembled WGS sequence"/>
</dbReference>
<dbReference type="InterPro" id="IPR016181">
    <property type="entry name" value="Acyl_CoA_acyltransferase"/>
</dbReference>
<name>A0ABT6I8N2_9GAMM</name>
<dbReference type="InterPro" id="IPR051908">
    <property type="entry name" value="Ribosomal_N-acetyltransferase"/>
</dbReference>
<dbReference type="InterPro" id="IPR000182">
    <property type="entry name" value="GNAT_dom"/>
</dbReference>
<keyword evidence="4" id="KW-1185">Reference proteome</keyword>
<dbReference type="PANTHER" id="PTHR43441:SF2">
    <property type="entry name" value="FAMILY ACETYLTRANSFERASE, PUTATIVE (AFU_ORTHOLOGUE AFUA_7G00850)-RELATED"/>
    <property type="match status" value="1"/>
</dbReference>
<feature type="domain" description="N-acetyltransferase" evidence="2">
    <location>
        <begin position="58"/>
        <end position="200"/>
    </location>
</feature>
<gene>
    <name evidence="3" type="ORF">CUR86_17080</name>
</gene>
<evidence type="ECO:0000313" key="4">
    <source>
        <dbReference type="Proteomes" id="UP001162135"/>
    </source>
</evidence>
<evidence type="ECO:0000259" key="2">
    <source>
        <dbReference type="PROSITE" id="PS51186"/>
    </source>
</evidence>
<dbReference type="Gene3D" id="3.40.630.30">
    <property type="match status" value="1"/>
</dbReference>
<dbReference type="PANTHER" id="PTHR43441">
    <property type="entry name" value="RIBOSOMAL-PROTEIN-SERINE ACETYLTRANSFERASE"/>
    <property type="match status" value="1"/>
</dbReference>
<comment type="caution">
    <text evidence="3">The sequence shown here is derived from an EMBL/GenBank/DDBJ whole genome shotgun (WGS) entry which is preliminary data.</text>
</comment>
<dbReference type="RefSeq" id="WP_110717532.1">
    <property type="nucleotide sequence ID" value="NZ_PGFS01000001.1"/>
</dbReference>
<evidence type="ECO:0000313" key="3">
    <source>
        <dbReference type="EMBL" id="MDH4573966.1"/>
    </source>
</evidence>
<dbReference type="SUPFAM" id="SSF55729">
    <property type="entry name" value="Acyl-CoA N-acyltransferases (Nat)"/>
    <property type="match status" value="1"/>
</dbReference>
<reference evidence="3" key="1">
    <citation type="journal article" date="2015" name="Antonie Van Leeuwenhoek">
        <title>Comparative 16S rRNA signatures and multilocus sequence analysis for the genus Salinicola and description of Salinicola acroporae sp. nov., isolated from coral Acropora digitifera.</title>
        <authorList>
            <person name="Lepcha R.T."/>
            <person name="Poddar A."/>
            <person name="Schumann P."/>
            <person name="Das S.K."/>
        </authorList>
    </citation>
    <scope>NUCLEOTIDE SEQUENCE</scope>
    <source>
        <strain evidence="3">S4-41</strain>
    </source>
</reference>
<dbReference type="EMBL" id="PGFS01000001">
    <property type="protein sequence ID" value="MDH4573966.1"/>
    <property type="molecule type" value="Genomic_DNA"/>
</dbReference>
<sequence length="249" mass="28340">MKPITNAYGQPVGSDIPDWREPPFPDPTVLEGRFCRLEPLDPGRHAPSLWQAWQMPDPDIANDREAKARWTYLGGRAFDDRAGCERWLAMMSRDSDPVCYAIIDPAEDRAVGMATYLRIVPADGALEIGHLNFSPRMARTPISSEALMLLIRHAFELGYRRVEWKCDALNAPSRRAAERLGFRLEGVFRQHRVVNGRNRDTAWFSIVDDEWPAIRERHRRWLSPGNFDDEGRQRQSLAQVTAALSSDGG</sequence>
<protein>
    <submittedName>
        <fullName evidence="3">N-acetyltransferase</fullName>
    </submittedName>
</protein>
<dbReference type="Pfam" id="PF13302">
    <property type="entry name" value="Acetyltransf_3"/>
    <property type="match status" value="1"/>
</dbReference>
<accession>A0ABT6I8N2</accession>
<proteinExistence type="predicted"/>
<dbReference type="PROSITE" id="PS51186">
    <property type="entry name" value="GNAT"/>
    <property type="match status" value="1"/>
</dbReference>